<dbReference type="PANTHER" id="PTHR30627:SF25">
    <property type="entry name" value="PENICILLIN-BINDING PROTEIN 3"/>
    <property type="match status" value="1"/>
</dbReference>
<comment type="similarity">
    <text evidence="2">Belongs to the transpeptidase family.</text>
</comment>
<evidence type="ECO:0000259" key="6">
    <source>
        <dbReference type="Pfam" id="PF03717"/>
    </source>
</evidence>
<dbReference type="AlphaFoldDB" id="A0A1S7FR31"/>
<dbReference type="InterPro" id="IPR012338">
    <property type="entry name" value="Beta-lactam/transpept-like"/>
</dbReference>
<protein>
    <submittedName>
        <fullName evidence="8">Penicillin-binding protein</fullName>
    </submittedName>
</protein>
<dbReference type="InterPro" id="IPR032710">
    <property type="entry name" value="NTF2-like_dom_sf"/>
</dbReference>
<proteinExistence type="inferred from homology"/>
<dbReference type="Gene3D" id="3.90.1310.10">
    <property type="entry name" value="Penicillin-binding protein 2a (Domain 2)"/>
    <property type="match status" value="1"/>
</dbReference>
<dbReference type="SUPFAM" id="SSF56519">
    <property type="entry name" value="Penicillin binding protein dimerisation domain"/>
    <property type="match status" value="1"/>
</dbReference>
<feature type="domain" description="Penicillin-binding protein dimerisation" evidence="6">
    <location>
        <begin position="170"/>
        <end position="329"/>
    </location>
</feature>
<evidence type="ECO:0000259" key="5">
    <source>
        <dbReference type="Pfam" id="PF00905"/>
    </source>
</evidence>
<feature type="transmembrane region" description="Helical" evidence="4">
    <location>
        <begin position="12"/>
        <end position="35"/>
    </location>
</feature>
<dbReference type="InterPro" id="IPR005311">
    <property type="entry name" value="PBP_dimer"/>
</dbReference>
<keyword evidence="4" id="KW-1133">Transmembrane helix</keyword>
<evidence type="ECO:0000256" key="3">
    <source>
        <dbReference type="ARBA" id="ARBA00023136"/>
    </source>
</evidence>
<accession>A0A1S7FR31</accession>
<reference evidence="9" key="1">
    <citation type="submission" date="2015-03" db="EMBL/GenBank/DDBJ databases">
        <authorList>
            <person name="Ferrari E."/>
            <person name="Walter M.C."/>
            <person name="Huptas C."/>
            <person name="Scherer S."/>
            <person name="Mueller-Herbst S."/>
        </authorList>
    </citation>
    <scope>NUCLEOTIDE SEQUENCE [LARGE SCALE GENOMIC DNA]</scope>
    <source>
        <strain evidence="9">LWP01</strain>
    </source>
</reference>
<organism evidence="8 9">
    <name type="scientific">Listeria weihenstephanensis</name>
    <dbReference type="NCBI Taxonomy" id="1006155"/>
    <lineage>
        <taxon>Bacteria</taxon>
        <taxon>Bacillati</taxon>
        <taxon>Bacillota</taxon>
        <taxon>Bacilli</taxon>
        <taxon>Bacillales</taxon>
        <taxon>Listeriaceae</taxon>
        <taxon>Listeria</taxon>
    </lineage>
</organism>
<dbReference type="Pfam" id="PF00905">
    <property type="entry name" value="Transpeptidase"/>
    <property type="match status" value="1"/>
</dbReference>
<dbReference type="Gene3D" id="3.40.710.10">
    <property type="entry name" value="DD-peptidase/beta-lactamase superfamily"/>
    <property type="match status" value="1"/>
</dbReference>
<dbReference type="InterPro" id="IPR007887">
    <property type="entry name" value="MecA_N"/>
</dbReference>
<keyword evidence="9" id="KW-1185">Reference proteome</keyword>
<keyword evidence="3 4" id="KW-0472">Membrane</keyword>
<comment type="subcellular location">
    <subcellularLocation>
        <location evidence="1">Membrane</location>
    </subcellularLocation>
</comment>
<evidence type="ECO:0000256" key="1">
    <source>
        <dbReference type="ARBA" id="ARBA00004370"/>
    </source>
</evidence>
<dbReference type="KEGG" id="lwi:UE46_01645"/>
<dbReference type="GO" id="GO:0046677">
    <property type="term" value="P:response to antibiotic"/>
    <property type="evidence" value="ECO:0007669"/>
    <property type="project" value="InterPro"/>
</dbReference>
<dbReference type="PANTHER" id="PTHR30627">
    <property type="entry name" value="PEPTIDOGLYCAN D,D-TRANSPEPTIDASE"/>
    <property type="match status" value="1"/>
</dbReference>
<evidence type="ECO:0000313" key="9">
    <source>
        <dbReference type="Proteomes" id="UP000223060"/>
    </source>
</evidence>
<feature type="domain" description="Penicillin-binding protein transpeptidase" evidence="5">
    <location>
        <begin position="365"/>
        <end position="673"/>
    </location>
</feature>
<dbReference type="GO" id="GO:0005886">
    <property type="term" value="C:plasma membrane"/>
    <property type="evidence" value="ECO:0007669"/>
    <property type="project" value="TreeGrafter"/>
</dbReference>
<dbReference type="InterPro" id="IPR036138">
    <property type="entry name" value="PBP_dimer_sf"/>
</dbReference>
<dbReference type="Pfam" id="PF03717">
    <property type="entry name" value="PBP_dimer"/>
    <property type="match status" value="1"/>
</dbReference>
<dbReference type="EMBL" id="CP011102">
    <property type="protein sequence ID" value="AQY49874.1"/>
    <property type="molecule type" value="Genomic_DNA"/>
</dbReference>
<dbReference type="GO" id="GO:0071555">
    <property type="term" value="P:cell wall organization"/>
    <property type="evidence" value="ECO:0007669"/>
    <property type="project" value="TreeGrafter"/>
</dbReference>
<dbReference type="Pfam" id="PF05223">
    <property type="entry name" value="MecA_N"/>
    <property type="match status" value="1"/>
</dbReference>
<dbReference type="Gene3D" id="3.10.450.100">
    <property type="entry name" value="NTF2-like, domain 1"/>
    <property type="match status" value="1"/>
</dbReference>
<evidence type="ECO:0000313" key="8">
    <source>
        <dbReference type="EMBL" id="AQY49874.1"/>
    </source>
</evidence>
<dbReference type="GO" id="GO:0071972">
    <property type="term" value="F:peptidoglycan L,D-transpeptidase activity"/>
    <property type="evidence" value="ECO:0007669"/>
    <property type="project" value="TreeGrafter"/>
</dbReference>
<gene>
    <name evidence="8" type="ORF">UE46_01645</name>
</gene>
<dbReference type="Proteomes" id="UP000223060">
    <property type="component" value="Chromosome"/>
</dbReference>
<dbReference type="Gene3D" id="3.30.1390.30">
    <property type="entry name" value="Penicillin-binding protein 2a, domain 3"/>
    <property type="match status" value="1"/>
</dbReference>
<sequence>MRVQRQKKNSKKVIWISLIVVVVLAIIGGVTYYFMNSNAKNEKMANAAAENFTTNIKKENFTKLSDDVTKKSLKSSGFTADEMETKYKTVYTGIDARDIKVADLKVTYDDAKKNYKLAYSLEMTTTLGKLAKQKYNATISSEDDDWKVDWQPNLIFPGMVKSDKVRLTTDEAKRGQIQDLNGKGLAINKNVSEAGIVPNDLGEGEAKTKNLAAISKAFDIPVADLEKKLSQSWVHPDTFVPIKVLTTGSPVQMAGVSYATIETRYYPLSQAAAHLIGYVGEVSAEDIEKNKLLNVGDFIGKAGLERYYDKALRGTNGGRILIVNDETKEETVLQQNEKKDGENIKLTIDSKIQQDTFNALKGEVGSATIINPTNGNLVALVSSPSYDTNQMVAGISSADYKKYTDDKNLPFLARYATRYAPGSTFKTITAAVGLENGTTKPDKVREISGLQWQKDKSWGKYFVTRVHDIPKVNMVDALVNSDNIYFAQEGLAMGETKFQDGLKKFDFGEEFDLPFNMEPAQISNDGIKSDILLADTAYGQGELLMSPIQQAVAYTPFANNGKMVYPKLRETEETKAAKDSMSAATANTVKSALVQAVSKPEGTAHKLQIAGHNIAAKTGTAELKQKQGESGLENGFLLAFDSDKPDYLVLAMIEGVNGRGGSGLVIEKMKPVMESFYK</sequence>
<evidence type="ECO:0000256" key="2">
    <source>
        <dbReference type="ARBA" id="ARBA00007171"/>
    </source>
</evidence>
<feature type="domain" description="NTF2-like N-terminal transpeptidase" evidence="7">
    <location>
        <begin position="45"/>
        <end position="162"/>
    </location>
</feature>
<dbReference type="SUPFAM" id="SSF54427">
    <property type="entry name" value="NTF2-like"/>
    <property type="match status" value="1"/>
</dbReference>
<evidence type="ECO:0000259" key="7">
    <source>
        <dbReference type="Pfam" id="PF05223"/>
    </source>
</evidence>
<dbReference type="InterPro" id="IPR001460">
    <property type="entry name" value="PCN-bd_Tpept"/>
</dbReference>
<keyword evidence="4" id="KW-0812">Transmembrane</keyword>
<dbReference type="GO" id="GO:0008658">
    <property type="term" value="F:penicillin binding"/>
    <property type="evidence" value="ECO:0007669"/>
    <property type="project" value="InterPro"/>
</dbReference>
<evidence type="ECO:0000256" key="4">
    <source>
        <dbReference type="SAM" id="Phobius"/>
    </source>
</evidence>
<dbReference type="InterPro" id="IPR050515">
    <property type="entry name" value="Beta-lactam/transpept"/>
</dbReference>
<name>A0A1S7FR31_9LIST</name>
<dbReference type="SUPFAM" id="SSF56601">
    <property type="entry name" value="beta-lactamase/transpeptidase-like"/>
    <property type="match status" value="1"/>
</dbReference>